<accession>A6G846</accession>
<dbReference type="RefSeq" id="WP_006972891.1">
    <property type="nucleotide sequence ID" value="NZ_ABCS01000037.1"/>
</dbReference>
<protein>
    <submittedName>
        <fullName evidence="1">Uncharacterized protein</fullName>
    </submittedName>
</protein>
<organism evidence="1 2">
    <name type="scientific">Plesiocystis pacifica SIR-1</name>
    <dbReference type="NCBI Taxonomy" id="391625"/>
    <lineage>
        <taxon>Bacteria</taxon>
        <taxon>Pseudomonadati</taxon>
        <taxon>Myxococcota</taxon>
        <taxon>Polyangia</taxon>
        <taxon>Nannocystales</taxon>
        <taxon>Nannocystaceae</taxon>
        <taxon>Plesiocystis</taxon>
    </lineage>
</organism>
<evidence type="ECO:0000313" key="2">
    <source>
        <dbReference type="Proteomes" id="UP000005801"/>
    </source>
</evidence>
<proteinExistence type="predicted"/>
<gene>
    <name evidence="1" type="ORF">PPSIR1_19404</name>
</gene>
<sequence>MPPEPITDAQRIERAMQPYAEVDAHFRNQEWEDAMALYDAAYRELLARLLLERPCRPSLQGRAVELYD</sequence>
<dbReference type="Proteomes" id="UP000005801">
    <property type="component" value="Unassembled WGS sequence"/>
</dbReference>
<name>A6G846_9BACT</name>
<reference evidence="1 2" key="1">
    <citation type="submission" date="2007-06" db="EMBL/GenBank/DDBJ databases">
        <authorList>
            <person name="Shimkets L."/>
            <person name="Ferriera S."/>
            <person name="Johnson J."/>
            <person name="Kravitz S."/>
            <person name="Beeson K."/>
            <person name="Sutton G."/>
            <person name="Rogers Y.-H."/>
            <person name="Friedman R."/>
            <person name="Frazier M."/>
            <person name="Venter J.C."/>
        </authorList>
    </citation>
    <scope>NUCLEOTIDE SEQUENCE [LARGE SCALE GENOMIC DNA]</scope>
    <source>
        <strain evidence="1 2">SIR-1</strain>
    </source>
</reference>
<dbReference type="EMBL" id="ABCS01000037">
    <property type="protein sequence ID" value="EDM78008.1"/>
    <property type="molecule type" value="Genomic_DNA"/>
</dbReference>
<evidence type="ECO:0000313" key="1">
    <source>
        <dbReference type="EMBL" id="EDM78008.1"/>
    </source>
</evidence>
<dbReference type="STRING" id="391625.PPSIR1_19404"/>
<keyword evidence="2" id="KW-1185">Reference proteome</keyword>
<comment type="caution">
    <text evidence="1">The sequence shown here is derived from an EMBL/GenBank/DDBJ whole genome shotgun (WGS) entry which is preliminary data.</text>
</comment>
<dbReference type="AlphaFoldDB" id="A6G846"/>